<evidence type="ECO:0000313" key="1">
    <source>
        <dbReference type="EMBL" id="CAB5056494.1"/>
    </source>
</evidence>
<dbReference type="AlphaFoldDB" id="A0A6J7TR47"/>
<dbReference type="EMBL" id="CAFBQN010000029">
    <property type="protein sequence ID" value="CAB5056494.1"/>
    <property type="molecule type" value="Genomic_DNA"/>
</dbReference>
<accession>A0A6J7TR47</accession>
<protein>
    <submittedName>
        <fullName evidence="1">Unannotated protein</fullName>
    </submittedName>
</protein>
<gene>
    <name evidence="1" type="ORF">UFOPK4319_00565</name>
</gene>
<organism evidence="1">
    <name type="scientific">freshwater metagenome</name>
    <dbReference type="NCBI Taxonomy" id="449393"/>
    <lineage>
        <taxon>unclassified sequences</taxon>
        <taxon>metagenomes</taxon>
        <taxon>ecological metagenomes</taxon>
    </lineage>
</organism>
<name>A0A6J7TR47_9ZZZZ</name>
<proteinExistence type="predicted"/>
<reference evidence="1" key="1">
    <citation type="submission" date="2020-05" db="EMBL/GenBank/DDBJ databases">
        <authorList>
            <person name="Chiriac C."/>
            <person name="Salcher M."/>
            <person name="Ghai R."/>
            <person name="Kavagutti S V."/>
        </authorList>
    </citation>
    <scope>NUCLEOTIDE SEQUENCE</scope>
</reference>
<sequence>MTKKGFDFIPWAAKVAYAFATSITCGLATPSTTDGVGIIATDSGIPARLATSTTATGPTLIPRGTKTVLTECFVAYSKSIWPQPSLP</sequence>